<sequence>MRENGLQTASVAIISVEEIRGILDNFNIGKKPLSKLLGWGETTIIRYIEGDVPTLEYSNKLKTIANDPYYYLDILTQNKDNITGVAFNKSRKAVLTKIMETKLSLVTQYIINLTEGEVCPTYIQWLLYFSQAFSLALYDKELFEDDYIINFNYVPYPDVYNKLKKHGINFLEIDMSRLKSEETKLIEKVVECFSWYGTKALKALHTYERTLLRISRDKDSNKIISKEALKNYFKEVLSYYNIYSLNEIYRYPDQRINVIKDL</sequence>
<dbReference type="RefSeq" id="WP_091684109.1">
    <property type="nucleotide sequence ID" value="NZ_BAABFM010000017.1"/>
</dbReference>
<evidence type="ECO:0000313" key="3">
    <source>
        <dbReference type="Proteomes" id="UP000198806"/>
    </source>
</evidence>
<dbReference type="InterPro" id="IPR025272">
    <property type="entry name" value="SocA_Panacea"/>
</dbReference>
<dbReference type="Pfam" id="PF13274">
    <property type="entry name" value="SocA_Panacea"/>
    <property type="match status" value="1"/>
</dbReference>
<dbReference type="EMBL" id="FOWD01000002">
    <property type="protein sequence ID" value="SFN83125.1"/>
    <property type="molecule type" value="Genomic_DNA"/>
</dbReference>
<dbReference type="OrthoDB" id="9799173at2"/>
<feature type="domain" description="Antitoxin SocA-like Panacea" evidence="1">
    <location>
        <begin position="126"/>
        <end position="204"/>
    </location>
</feature>
<name>A0A1I5C7Y2_9FIRM</name>
<organism evidence="2 3">
    <name type="scientific">Anaerocolumna aminovalerica</name>
    <dbReference type="NCBI Taxonomy" id="1527"/>
    <lineage>
        <taxon>Bacteria</taxon>
        <taxon>Bacillati</taxon>
        <taxon>Bacillota</taxon>
        <taxon>Clostridia</taxon>
        <taxon>Lachnospirales</taxon>
        <taxon>Lachnospiraceae</taxon>
        <taxon>Anaerocolumna</taxon>
    </lineage>
</organism>
<proteinExistence type="predicted"/>
<reference evidence="2 3" key="1">
    <citation type="submission" date="2016-10" db="EMBL/GenBank/DDBJ databases">
        <authorList>
            <person name="de Groot N.N."/>
        </authorList>
    </citation>
    <scope>NUCLEOTIDE SEQUENCE [LARGE SCALE GENOMIC DNA]</scope>
    <source>
        <strain evidence="2 3">DSM 1283</strain>
    </source>
</reference>
<protein>
    <recommendedName>
        <fullName evidence="1">Antitoxin SocA-like Panacea domain-containing protein</fullName>
    </recommendedName>
</protein>
<evidence type="ECO:0000313" key="2">
    <source>
        <dbReference type="EMBL" id="SFN83125.1"/>
    </source>
</evidence>
<gene>
    <name evidence="2" type="ORF">SAMN04489757_102194</name>
</gene>
<evidence type="ECO:0000259" key="1">
    <source>
        <dbReference type="Pfam" id="PF13274"/>
    </source>
</evidence>
<dbReference type="AlphaFoldDB" id="A0A1I5C7Y2"/>
<dbReference type="Proteomes" id="UP000198806">
    <property type="component" value="Unassembled WGS sequence"/>
</dbReference>
<accession>A0A1I5C7Y2</accession>
<keyword evidence="3" id="KW-1185">Reference proteome</keyword>
<dbReference type="STRING" id="1527.SAMN04489757_102194"/>